<sequence length="54" mass="6362">MMEYYYKTHLNGFTTKPLIVYRGIHQIGVIQGYFDNIFKKVIDEFVGGVPMFLK</sequence>
<dbReference type="Proteomes" id="UP000831782">
    <property type="component" value="Chromosome"/>
</dbReference>
<dbReference type="InterPro" id="IPR056944">
    <property type="entry name" value="Tubby_C-like"/>
</dbReference>
<dbReference type="Pfam" id="PF23728">
    <property type="entry name" value="Tubby_C_like"/>
    <property type="match status" value="1"/>
</dbReference>
<dbReference type="EMBL" id="CP095072">
    <property type="protein sequence ID" value="UOQ49789.1"/>
    <property type="molecule type" value="Genomic_DNA"/>
</dbReference>
<accession>A0ABY4EZV1</accession>
<reference evidence="2 3" key="1">
    <citation type="submission" date="2022-04" db="EMBL/GenBank/DDBJ databases">
        <title>Gracilibacillus sp. isolated from saltern.</title>
        <authorList>
            <person name="Won M."/>
            <person name="Lee C.-M."/>
            <person name="Woen H.-Y."/>
            <person name="Kwon S.-W."/>
        </authorList>
    </citation>
    <scope>NUCLEOTIDE SEQUENCE [LARGE SCALE GENOMIC DNA]</scope>
    <source>
        <strain evidence="2 3">SSWR10-1</strain>
    </source>
</reference>
<evidence type="ECO:0000313" key="2">
    <source>
        <dbReference type="EMBL" id="UOQ49789.1"/>
    </source>
</evidence>
<proteinExistence type="predicted"/>
<protein>
    <recommendedName>
        <fullName evidence="1">Tubby C-terminal domain-containing protein</fullName>
    </recommendedName>
</protein>
<feature type="domain" description="Tubby C-terminal" evidence="1">
    <location>
        <begin position="4"/>
        <end position="45"/>
    </location>
</feature>
<dbReference type="RefSeq" id="WP_244722575.1">
    <property type="nucleotide sequence ID" value="NZ_CP095072.1"/>
</dbReference>
<gene>
    <name evidence="2" type="ORF">MUN88_06865</name>
</gene>
<keyword evidence="3" id="KW-1185">Reference proteome</keyword>
<organism evidence="2 3">
    <name type="scientific">Gracilibacillus caseinilyticus</name>
    <dbReference type="NCBI Taxonomy" id="2932256"/>
    <lineage>
        <taxon>Bacteria</taxon>
        <taxon>Bacillati</taxon>
        <taxon>Bacillota</taxon>
        <taxon>Bacilli</taxon>
        <taxon>Bacillales</taxon>
        <taxon>Bacillaceae</taxon>
        <taxon>Gracilibacillus</taxon>
    </lineage>
</organism>
<evidence type="ECO:0000259" key="1">
    <source>
        <dbReference type="Pfam" id="PF23728"/>
    </source>
</evidence>
<evidence type="ECO:0000313" key="3">
    <source>
        <dbReference type="Proteomes" id="UP000831782"/>
    </source>
</evidence>
<name>A0ABY4EZV1_9BACI</name>